<comment type="caution">
    <text evidence="5">The sequence shown here is derived from an EMBL/GenBank/DDBJ whole genome shotgun (WGS) entry which is preliminary data.</text>
</comment>
<dbReference type="GO" id="GO:0004842">
    <property type="term" value="F:ubiquitin-protein transferase activity"/>
    <property type="evidence" value="ECO:0007669"/>
    <property type="project" value="InterPro"/>
</dbReference>
<feature type="region of interest" description="Disordered" evidence="3">
    <location>
        <begin position="1928"/>
        <end position="1975"/>
    </location>
</feature>
<evidence type="ECO:0000313" key="5">
    <source>
        <dbReference type="EMBL" id="PVD26661.1"/>
    </source>
</evidence>
<dbReference type="SMART" id="SM00212">
    <property type="entry name" value="UBCc"/>
    <property type="match status" value="1"/>
</dbReference>
<organism evidence="5 6">
    <name type="scientific">Pomacea canaliculata</name>
    <name type="common">Golden apple snail</name>
    <dbReference type="NCBI Taxonomy" id="400727"/>
    <lineage>
        <taxon>Eukaryota</taxon>
        <taxon>Metazoa</taxon>
        <taxon>Spiralia</taxon>
        <taxon>Lophotrochozoa</taxon>
        <taxon>Mollusca</taxon>
        <taxon>Gastropoda</taxon>
        <taxon>Caenogastropoda</taxon>
        <taxon>Architaenioglossa</taxon>
        <taxon>Ampullarioidea</taxon>
        <taxon>Ampullariidae</taxon>
        <taxon>Pomacea</taxon>
    </lineage>
</organism>
<reference evidence="5 6" key="1">
    <citation type="submission" date="2018-04" db="EMBL/GenBank/DDBJ databases">
        <title>The genome of golden apple snail Pomacea canaliculata provides insight into stress tolerance and invasive adaptation.</title>
        <authorList>
            <person name="Liu C."/>
            <person name="Liu B."/>
            <person name="Ren Y."/>
            <person name="Zhang Y."/>
            <person name="Wang H."/>
            <person name="Li S."/>
            <person name="Jiang F."/>
            <person name="Yin L."/>
            <person name="Zhang G."/>
            <person name="Qian W."/>
            <person name="Fan W."/>
        </authorList>
    </citation>
    <scope>NUCLEOTIDE SEQUENCE [LARGE SCALE GENOMIC DNA]</scope>
    <source>
        <strain evidence="5">SZHN2017</strain>
        <tissue evidence="5">Muscle</tissue>
    </source>
</reference>
<dbReference type="PANTHER" id="PTHR46116:SF39">
    <property type="entry name" value="BACULOVIRAL IAP REPEAT-CONTAINING PROTEIN 6"/>
    <property type="match status" value="1"/>
</dbReference>
<dbReference type="SUPFAM" id="SSF54495">
    <property type="entry name" value="UBC-like"/>
    <property type="match status" value="1"/>
</dbReference>
<evidence type="ECO:0000256" key="3">
    <source>
        <dbReference type="SAM" id="MobiDB-lite"/>
    </source>
</evidence>
<evidence type="ECO:0000256" key="2">
    <source>
        <dbReference type="ARBA" id="ARBA00022786"/>
    </source>
</evidence>
<dbReference type="FunFam" id="3.10.110.10:FF:000014">
    <property type="entry name" value="Baculoviral IAP repeat-containing protein 6"/>
    <property type="match status" value="1"/>
</dbReference>
<dbReference type="InterPro" id="IPR016135">
    <property type="entry name" value="UBQ-conjugating_enzyme/RWD"/>
</dbReference>
<feature type="compositionally biased region" description="Polar residues" evidence="3">
    <location>
        <begin position="1292"/>
        <end position="1304"/>
    </location>
</feature>
<sequence length="3303" mass="358482">MHSGARRFVTLDFGKVVVLTDVVIPACGDLASLSIDVWVQGEEVDGQRLVVASDIGTRTLVMNNIMPAPICRYLKITTVGRYGAGTTRSRIPLGAFYGHSYILPWEWREYVDSHSFSPVASINSAPSPLSSPPHSSRGSGVASPVKQLEAASQSSLVQHLGVFLSLQEDLHCLYSLACSRLSGLLSSVSDAQFVSSHVKYYLKRGQQPLEEDASILKSYNECLQLQLQLNLAQRAITRLQRALGVKVGGYDETTSVTTQLQQTSTDKLRVMLEGLLDTLLGLTVPCPAVPQPPAALYMALPPSTAEALFRNICLLGSRHTQVKTGLLLSRVCGSQSWWGTFLGNILQEFFHSEYSQVFPQDRVFVLVSALGQKALAGPSAVHIMDSLLAMLTSVLQPLVASRDTSSRAGSLDLGLVSWILLFLCRNFEAALSPAITDESEKGGKREKEGSGGRWSFIQGSWKSLCPSSGKSKSRRLYSRSMQKRILHHKQKLEDIEAAKTLMDVAKDKVSQTKASSKEGKAFLKEQEALIKKELAQFRSKHFKDMIYMRRNDLEILRRLPKEDGAGSGAKELEDSSDSLLVLSRDRCLMVVRGLMALLLSMDFSCHVDLFLVACKVLARICVATRPALRLGEVMSQDQLEWLVLLAVHHDATYGPTLWGGPWASHAITCLLQDLLEGEKMYPRHLASSEEDLLRSEADDEEQLTPSATSLNLDEVTDDDSDNLTDGAVESGIDPSLDKDTTLMMDLLMEEAELEGDSLDALFMVEPPQTSSKMFPGLHPAFSPFSPKSFSFSKKSKPFPVSQQNGQMEFGDGQMESSMTTTMSDDAGQSSDKKIGRLRLLKTRLNNLISTKSGTNSHGLSVAQDARLEFGLQWLPELRLRVMLSVHMESILGAFTFPIPPPSQLPHILGEPPSTAGFASTDDELSQATLPGYDILTSAAMLSQCFDHLFAQLLHGRVSLDTVLQLWLTLNQNSSSPVSQDDHTSMTFNSTCIPSVPLGPQAVKHLMEAVVAAPVVSVRSWVFVLHTMCLLINQRADAVSVLEEGAAGGMMGQDLPLLDGGLNSTMASVVLTDPNLVPLIIKFLSGASINSSASSSLYQAGPTATKAFDDFLRRLLCKSVNLSGQNLKELLLKIVFQLTTERGAVATCTGPLDAQCKFVETVASLTFDSVDLNNAISVVAAISALVHQHILCQDPVLCSSSHDSSISARSCFSGLFASLLRGGESRGAGGEASRDQLMCSLLRLINKLVQVMLPGSQPRGAPGTLSSGGMENVRLSEAMSDAAKLNRAFSSPMSSNAVPMASSTMSDDEKRQQTSSNSGVVRDGGVGVDTASSERRQITERYVADLILANHLVMQNLVQALSYCSSNKMALILGSAPSAPSSGLGATSDSFNMGDPLSVGDGIYQILCTLNGRATNSNSMINSLFHYLSANYTQMNPSSLCRLSEPLLKFLLRVLDSAAAVRHFVHLGGIQVVCNSLVRSSQQFVSVGPGIISTIMQNMSSLGATLADEKAKAADSENVEGLFNFAPLGTIVATSPTASPPDALIQTSAPHRRARTAAWSYHFYPDEPWVELVVTLPFAVLLRQVDIRPHSGALTTCPSFVSLEISHDGRTVIPTSPPLVTCSLAIIKLQLLRPEVVSSVTLRLHRPRDSMTIGLQQVCLRGQRAFGEVGEGPSALLPSEDTMSTCSMGWLRLLYHCLMSHPEVAAEVAHAATPTCNLLNTCTSLLISPTAALYAAKIESVLLKLGLSSVEIGLALINNILRNQAQCTGRGGGHIYLGRVSGVSSPYTMEILYQLGITQDLGTKNRVQALLQWLADSAQAFICRQMKDERMADSNSPIPSPAPEHVHCVAAVLWYSRDLPVEYNLQELVTENFVQFLYTWSSMLPVDSVLKKSINSVLCASCYIHPPYFRLLLRLTGFVIPEGVSTAVTDDSKDSATRQHQQQGIGGGSMTDDSKEARLQPQNSQPSHCGLDAGTMTDDSKEATLLNHTQWGLRNTMLDCNHLATIAVVSRSPAAVSQLLHSGLPAILTQGLAEFCSHQIALIAEQNLASDARRQRQETTDNGPRKVDRSFSEQGFGSLTADLVAAILSFFAELCWEPSIKDWLGTSEGNVFWPALLTLLCNTSAQRTPVACITVSDRQKVLNAEERALMETTAIQFFTGVISCHSVNQLFFAKVLCDVIRQQGASRSGTLLGTVPLSGFTRRMLLQVLLEDEKILVALRMSPDLYCHLNTTSPGSKGSSWRMHHSSFGAGRGCCSLIANINSHCSDVMAQFGDPTTAAMVASSLLEGRDDSKQAEVLAKETTELGIEVMEYINAAGVLAKVKREKSPSPSKTGLPPRPPTRRGHAYEANSASLKFPHCTLHLQHSLMKGKALPSDLTFSQLTQILLQRGLAPGTTTLSFDITVNTRTIVPPSSLQAALAAAEMGAFGSLLEWGDKAEDIPDEFLLASPAFPSALQVFASVGGLALLAEHLPLLYPHIARQGMAADVGGTENNNLPDLGQEWVTVESSDELFDPYMEPVSPAPASSQAARHVAGAMPTIPPHSLIAFGLFLRLPGYAEVLLKERKKAQCLLRLVLGVTDDGDGGHILTSPIASSLPTLPFTVLKSLLDASPLTTDDGVLLRRMVLDIGVLHLVLACLSVLSHHMPRIPVSGFQQETQVILAAMQAAATQNGLSQSEEKTQHYWAKGTGFGTGSTTSSWDAEQALLRQRSEEEHVAGLLQVLGSYINPGGVIPKDFCDQEGLAEKITVSASNSDYAAPSREWPLPEVLFELLSHSCLIPAISSYLRNDSVLDMARHVPLYRALLHLLRGMAVCPSLVPLLLPMPLPQSQFPAEDGGVPLDSTPVSIEKLLAKMKGCVDTYASRLKSNKGKVILSSKGEEEESEGLALLIPDIQETARIVSLATQRLKEAGEHKEGSNHGIKQTGPSAATTEERYLSIMGPMQFDTYELVTEEGRGLKFNIPHHFESNVKASGAFNNPARTRRLAQEAVTLSTSLPLSYNSSVFVRCDEERLDIMKVLITGPSDTPYANGAFEFDVYFPQDYPNSPPYINLETTGNHTVRFNPNLYNDGKVCLSILNTWHGRPEEKWNAQTSSFLQVLVSIQSLILVSEPYFNEPGYERSRGTPSGTASSHEYDANIRQATVKWAMLEQIRNPSACFKEVIHYHFWLKRHEILRQCEDWIAEMEQHSSDKRTGRSIAHSTLALKVFTINVVVFGPQRHYNQLREELSKLKPPPELEADCDGIDPNGKHYSTDAPQVSAATSIPLAVPKPTSAPTSNLAVNSTGLGPYIGPNGLFVSDPFEQEVPDV</sequence>
<dbReference type="GO" id="GO:0005634">
    <property type="term" value="C:nucleus"/>
    <property type="evidence" value="ECO:0007669"/>
    <property type="project" value="TreeGrafter"/>
</dbReference>
<dbReference type="GO" id="GO:0032465">
    <property type="term" value="P:regulation of cytokinesis"/>
    <property type="evidence" value="ECO:0007669"/>
    <property type="project" value="InterPro"/>
</dbReference>
<dbReference type="Proteomes" id="UP000245119">
    <property type="component" value="Linkage Group LG8"/>
</dbReference>
<proteinExistence type="predicted"/>
<feature type="region of interest" description="Disordered" evidence="3">
    <location>
        <begin position="2322"/>
        <end position="2344"/>
    </location>
</feature>
<protein>
    <recommendedName>
        <fullName evidence="4">UBC core domain-containing protein</fullName>
    </recommendedName>
</protein>
<dbReference type="PROSITE" id="PS50127">
    <property type="entry name" value="UBC_2"/>
    <property type="match status" value="1"/>
</dbReference>
<keyword evidence="6" id="KW-1185">Reference proteome</keyword>
<gene>
    <name evidence="5" type="ORF">C0Q70_14339</name>
</gene>
<name>A0A2T7NZR3_POMCA</name>
<feature type="region of interest" description="Disordered" evidence="3">
    <location>
        <begin position="2906"/>
        <end position="2926"/>
    </location>
</feature>
<keyword evidence="1" id="KW-0808">Transferase</keyword>
<dbReference type="EMBL" id="PZQS01000008">
    <property type="protein sequence ID" value="PVD26661.1"/>
    <property type="molecule type" value="Genomic_DNA"/>
</dbReference>
<evidence type="ECO:0000256" key="1">
    <source>
        <dbReference type="ARBA" id="ARBA00022679"/>
    </source>
</evidence>
<accession>A0A2T7NZR3</accession>
<feature type="region of interest" description="Disordered" evidence="3">
    <location>
        <begin position="1292"/>
        <end position="1333"/>
    </location>
</feature>
<evidence type="ECO:0000259" key="4">
    <source>
        <dbReference type="PROSITE" id="PS50127"/>
    </source>
</evidence>
<dbReference type="OrthoDB" id="2196114at2759"/>
<dbReference type="InterPro" id="IPR000608">
    <property type="entry name" value="UBC"/>
</dbReference>
<dbReference type="GO" id="GO:0043066">
    <property type="term" value="P:negative regulation of apoptotic process"/>
    <property type="evidence" value="ECO:0007669"/>
    <property type="project" value="TreeGrafter"/>
</dbReference>
<dbReference type="CDD" id="cd23810">
    <property type="entry name" value="UBCc_BIRC6"/>
    <property type="match status" value="1"/>
</dbReference>
<feature type="region of interest" description="Disordered" evidence="3">
    <location>
        <begin position="690"/>
        <end position="736"/>
    </location>
</feature>
<feature type="compositionally biased region" description="Polar residues" evidence="3">
    <location>
        <begin position="2917"/>
        <end position="2926"/>
    </location>
</feature>
<dbReference type="Gene3D" id="3.10.110.10">
    <property type="entry name" value="Ubiquitin Conjugating Enzyme"/>
    <property type="match status" value="1"/>
</dbReference>
<dbReference type="PANTHER" id="PTHR46116">
    <property type="entry name" value="(E3-INDEPENDENT) E2 UBIQUITIN-CONJUGATING ENZYME"/>
    <property type="match status" value="1"/>
</dbReference>
<dbReference type="Pfam" id="PF00179">
    <property type="entry name" value="UQ_con"/>
    <property type="match status" value="1"/>
</dbReference>
<dbReference type="Pfam" id="PF12356">
    <property type="entry name" value="BIRC6"/>
    <property type="match status" value="1"/>
</dbReference>
<dbReference type="GO" id="GO:0004869">
    <property type="term" value="F:cysteine-type endopeptidase inhibitor activity"/>
    <property type="evidence" value="ECO:0007669"/>
    <property type="project" value="TreeGrafter"/>
</dbReference>
<dbReference type="GO" id="GO:0006915">
    <property type="term" value="P:apoptotic process"/>
    <property type="evidence" value="ECO:0007669"/>
    <property type="project" value="InterPro"/>
</dbReference>
<evidence type="ECO:0000313" key="6">
    <source>
        <dbReference type="Proteomes" id="UP000245119"/>
    </source>
</evidence>
<keyword evidence="2" id="KW-0833">Ubl conjugation pathway</keyword>
<dbReference type="InterPro" id="IPR022103">
    <property type="entry name" value="BIRC6"/>
</dbReference>
<feature type="domain" description="UBC core" evidence="4">
    <location>
        <begin position="2976"/>
        <end position="3143"/>
    </location>
</feature>
<dbReference type="STRING" id="400727.A0A2T7NZR3"/>